<dbReference type="Proteomes" id="UP001153709">
    <property type="component" value="Chromosome 2"/>
</dbReference>
<evidence type="ECO:0000313" key="5">
    <source>
        <dbReference type="EMBL" id="CAG9828943.1"/>
    </source>
</evidence>
<dbReference type="OrthoDB" id="6781061at2759"/>
<dbReference type="InterPro" id="IPR035979">
    <property type="entry name" value="RBD_domain_sf"/>
</dbReference>
<name>A0A9N9SPH5_DIABA</name>
<feature type="compositionally biased region" description="Low complexity" evidence="3">
    <location>
        <begin position="351"/>
        <end position="363"/>
    </location>
</feature>
<evidence type="ECO:0000256" key="2">
    <source>
        <dbReference type="PROSITE-ProRule" id="PRU00176"/>
    </source>
</evidence>
<sequence>MNSETSVVRVIHLDDFTTEYSLKEFLSTSLLLGAIKNVFINKDNELQIVFAYVIFEYSRDAKTVVNRLNGFCFQNKVVEIELIDPNLPYKRYTKQTSESNFSPNPTNRLQRRFRNLNITSPKKNLDRQSSELGIDPLTRLHAKINSTIKTGSPGEYRNILQPAATFRNTSQPEDSTVNSGRFNNGASSAVSNIVKAKNDMPSRVSGSSSSASHLRQKTNTFNRISRKATNNEIQPHVSTKPAAKLRSTISSTVSHPDDSTRIQTPTTSLPLSSTVHQSTDFATSTLVNHHLNTSTRAKLPVTSPSSLPSAMLQPNTSTRAQTPPTSASLSSVKHLSNASSRIKISKTSYRPLTPTPSHSSLSSAVKNTSTRAQTPPTSAPLSSVNHISNASTKAETPPNSLLLSSTVHQSTASTLGTCQPSSLIKHKLNTSTRAQTPATSHLHCHFHFIAFSSTIPKYFR</sequence>
<evidence type="ECO:0000256" key="3">
    <source>
        <dbReference type="SAM" id="MobiDB-lite"/>
    </source>
</evidence>
<feature type="compositionally biased region" description="Low complexity" evidence="3">
    <location>
        <begin position="264"/>
        <end position="274"/>
    </location>
</feature>
<dbReference type="EMBL" id="OU898277">
    <property type="protein sequence ID" value="CAG9828943.1"/>
    <property type="molecule type" value="Genomic_DNA"/>
</dbReference>
<feature type="domain" description="RRM" evidence="4">
    <location>
        <begin position="6"/>
        <end position="85"/>
    </location>
</feature>
<evidence type="ECO:0000313" key="6">
    <source>
        <dbReference type="Proteomes" id="UP001153709"/>
    </source>
</evidence>
<dbReference type="Pfam" id="PF00076">
    <property type="entry name" value="RRM_1"/>
    <property type="match status" value="1"/>
</dbReference>
<evidence type="ECO:0000259" key="4">
    <source>
        <dbReference type="PROSITE" id="PS50102"/>
    </source>
</evidence>
<feature type="compositionally biased region" description="Polar residues" evidence="3">
    <location>
        <begin position="217"/>
        <end position="237"/>
    </location>
</feature>
<dbReference type="GO" id="GO:0003723">
    <property type="term" value="F:RNA binding"/>
    <property type="evidence" value="ECO:0007669"/>
    <property type="project" value="UniProtKB-UniRule"/>
</dbReference>
<protein>
    <recommendedName>
        <fullName evidence="4">RRM domain-containing protein</fullName>
    </recommendedName>
</protein>
<evidence type="ECO:0000256" key="1">
    <source>
        <dbReference type="ARBA" id="ARBA00022884"/>
    </source>
</evidence>
<dbReference type="SMART" id="SM00360">
    <property type="entry name" value="RRM"/>
    <property type="match status" value="1"/>
</dbReference>
<reference evidence="5" key="1">
    <citation type="submission" date="2022-01" db="EMBL/GenBank/DDBJ databases">
        <authorList>
            <person name="King R."/>
        </authorList>
    </citation>
    <scope>NUCLEOTIDE SEQUENCE</scope>
</reference>
<dbReference type="SUPFAM" id="SSF54928">
    <property type="entry name" value="RNA-binding domain, RBD"/>
    <property type="match status" value="1"/>
</dbReference>
<accession>A0A9N9SPH5</accession>
<feature type="region of interest" description="Disordered" evidence="3">
    <location>
        <begin position="167"/>
        <end position="186"/>
    </location>
</feature>
<proteinExistence type="predicted"/>
<dbReference type="PROSITE" id="PS50102">
    <property type="entry name" value="RRM"/>
    <property type="match status" value="1"/>
</dbReference>
<dbReference type="AlphaFoldDB" id="A0A9N9SPH5"/>
<dbReference type="Gene3D" id="3.30.70.330">
    <property type="match status" value="1"/>
</dbReference>
<feature type="region of interest" description="Disordered" evidence="3">
    <location>
        <begin position="295"/>
        <end position="385"/>
    </location>
</feature>
<keyword evidence="1 2" id="KW-0694">RNA-binding</keyword>
<keyword evidence="6" id="KW-1185">Reference proteome</keyword>
<feature type="region of interest" description="Disordered" evidence="3">
    <location>
        <begin position="196"/>
        <end position="275"/>
    </location>
</feature>
<feature type="compositionally biased region" description="Polar residues" evidence="3">
    <location>
        <begin position="364"/>
        <end position="385"/>
    </location>
</feature>
<dbReference type="CDD" id="cd00590">
    <property type="entry name" value="RRM_SF"/>
    <property type="match status" value="1"/>
</dbReference>
<feature type="compositionally biased region" description="Polar residues" evidence="3">
    <location>
        <begin position="295"/>
        <end position="350"/>
    </location>
</feature>
<dbReference type="InterPro" id="IPR012677">
    <property type="entry name" value="Nucleotide-bd_a/b_plait_sf"/>
</dbReference>
<feature type="compositionally biased region" description="Low complexity" evidence="3">
    <location>
        <begin position="202"/>
        <end position="212"/>
    </location>
</feature>
<organism evidence="5 6">
    <name type="scientific">Diabrotica balteata</name>
    <name type="common">Banded cucumber beetle</name>
    <dbReference type="NCBI Taxonomy" id="107213"/>
    <lineage>
        <taxon>Eukaryota</taxon>
        <taxon>Metazoa</taxon>
        <taxon>Ecdysozoa</taxon>
        <taxon>Arthropoda</taxon>
        <taxon>Hexapoda</taxon>
        <taxon>Insecta</taxon>
        <taxon>Pterygota</taxon>
        <taxon>Neoptera</taxon>
        <taxon>Endopterygota</taxon>
        <taxon>Coleoptera</taxon>
        <taxon>Polyphaga</taxon>
        <taxon>Cucujiformia</taxon>
        <taxon>Chrysomeloidea</taxon>
        <taxon>Chrysomelidae</taxon>
        <taxon>Galerucinae</taxon>
        <taxon>Diabroticina</taxon>
        <taxon>Diabroticites</taxon>
        <taxon>Diabrotica</taxon>
    </lineage>
</organism>
<gene>
    <name evidence="5" type="ORF">DIABBA_LOCUS2821</name>
</gene>
<dbReference type="InterPro" id="IPR000504">
    <property type="entry name" value="RRM_dom"/>
</dbReference>